<dbReference type="SUPFAM" id="SSF54427">
    <property type="entry name" value="NTF2-like"/>
    <property type="match status" value="1"/>
</dbReference>
<evidence type="ECO:0000313" key="2">
    <source>
        <dbReference type="Proteomes" id="UP000509597"/>
    </source>
</evidence>
<dbReference type="InterPro" id="IPR032710">
    <property type="entry name" value="NTF2-like_dom_sf"/>
</dbReference>
<keyword evidence="2" id="KW-1185">Reference proteome</keyword>
<organism evidence="1 2">
    <name type="scientific">Chitinibacter bivalviorum</name>
    <dbReference type="NCBI Taxonomy" id="2739434"/>
    <lineage>
        <taxon>Bacteria</taxon>
        <taxon>Pseudomonadati</taxon>
        <taxon>Pseudomonadota</taxon>
        <taxon>Betaproteobacteria</taxon>
        <taxon>Neisseriales</taxon>
        <taxon>Chitinibacteraceae</taxon>
        <taxon>Chitinibacter</taxon>
    </lineage>
</organism>
<sequence length="162" mass="19054">MVRQEALNEFFEQFGLAYSALDVDNVTSMFVMPFTTNVQGDITNWTEFDPLYQTTQILFDWYYRQGFRSARYTVVEQLLLGSEHAVVQLRWKVAREDSHYWIHDTSYQLRWVNDEWKICGLMQITDPSKAEMIMPDERSEAWSPLAMAEAALADEIPRPVEK</sequence>
<dbReference type="EMBL" id="CP058627">
    <property type="protein sequence ID" value="QLG89076.1"/>
    <property type="molecule type" value="Genomic_DNA"/>
</dbReference>
<proteinExistence type="predicted"/>
<evidence type="ECO:0008006" key="3">
    <source>
        <dbReference type="Google" id="ProtNLM"/>
    </source>
</evidence>
<accession>A0A7H9BL55</accession>
<evidence type="ECO:0000313" key="1">
    <source>
        <dbReference type="EMBL" id="QLG89076.1"/>
    </source>
</evidence>
<dbReference type="AlphaFoldDB" id="A0A7H9BL55"/>
<reference evidence="1 2" key="1">
    <citation type="submission" date="2020-07" db="EMBL/GenBank/DDBJ databases">
        <title>Complete genome sequence of Chitinibacter sp. 2T18.</title>
        <authorList>
            <person name="Bae J.-W."/>
            <person name="Choi J.-W."/>
        </authorList>
    </citation>
    <scope>NUCLEOTIDE SEQUENCE [LARGE SCALE GENOMIC DNA]</scope>
    <source>
        <strain evidence="1 2">2T18</strain>
    </source>
</reference>
<gene>
    <name evidence="1" type="ORF">HQ393_12955</name>
</gene>
<protein>
    <recommendedName>
        <fullName evidence="3">SnoaL-like domain-containing protein</fullName>
    </recommendedName>
</protein>
<name>A0A7H9BL55_9NEIS</name>
<dbReference type="Proteomes" id="UP000509597">
    <property type="component" value="Chromosome"/>
</dbReference>
<dbReference type="KEGG" id="chiz:HQ393_12955"/>
<dbReference type="RefSeq" id="WP_179355577.1">
    <property type="nucleotide sequence ID" value="NZ_CP058627.1"/>
</dbReference>